<feature type="region of interest" description="Phosphoribosyl-AMP cyclohydrolase" evidence="15">
    <location>
        <begin position="1"/>
        <end position="117"/>
    </location>
</feature>
<dbReference type="InterPro" id="IPR008179">
    <property type="entry name" value="HisE"/>
</dbReference>
<evidence type="ECO:0000256" key="11">
    <source>
        <dbReference type="ARBA" id="ARBA00022801"/>
    </source>
</evidence>
<comment type="catalytic activity">
    <reaction evidence="1 15">
        <text>1-(5-phospho-beta-D-ribosyl)-5'-AMP + H2O = 1-(5-phospho-beta-D-ribosyl)-5-[(5-phospho-beta-D-ribosylamino)methylideneamino]imidazole-4-carboxamide</text>
        <dbReference type="Rhea" id="RHEA:20049"/>
        <dbReference type="ChEBI" id="CHEBI:15377"/>
        <dbReference type="ChEBI" id="CHEBI:58435"/>
        <dbReference type="ChEBI" id="CHEBI:59457"/>
        <dbReference type="EC" id="3.5.4.19"/>
    </reaction>
</comment>
<dbReference type="GO" id="GO:0000105">
    <property type="term" value="P:L-histidine biosynthetic process"/>
    <property type="evidence" value="ECO:0007669"/>
    <property type="project" value="UniProtKB-UniRule"/>
</dbReference>
<evidence type="ECO:0000313" key="17">
    <source>
        <dbReference type="EMBL" id="MBB6092048.1"/>
    </source>
</evidence>
<evidence type="ECO:0000256" key="9">
    <source>
        <dbReference type="ARBA" id="ARBA00022605"/>
    </source>
</evidence>
<accession>A0A841HII8</accession>
<dbReference type="InterPro" id="IPR021130">
    <property type="entry name" value="PRib-ATP_PPHydrolase-like"/>
</dbReference>
<dbReference type="PANTHER" id="PTHR42945">
    <property type="entry name" value="HISTIDINE BIOSYNTHESIS BIFUNCTIONAL PROTEIN"/>
    <property type="match status" value="1"/>
</dbReference>
<evidence type="ECO:0000256" key="12">
    <source>
        <dbReference type="ARBA" id="ARBA00022840"/>
    </source>
</evidence>
<dbReference type="HAMAP" id="MF_01020">
    <property type="entry name" value="HisE"/>
    <property type="match status" value="1"/>
</dbReference>
<dbReference type="GO" id="GO:0005524">
    <property type="term" value="F:ATP binding"/>
    <property type="evidence" value="ECO:0007669"/>
    <property type="project" value="UniProtKB-KW"/>
</dbReference>
<keyword evidence="14 15" id="KW-0511">Multifunctional enzyme</keyword>
<dbReference type="InterPro" id="IPR038019">
    <property type="entry name" value="PRib_AMP_CycHydrolase_sf"/>
</dbReference>
<gene>
    <name evidence="15" type="primary">hisI</name>
    <name evidence="15" type="synonym">hisIE</name>
    <name evidence="17" type="ORF">HNQ60_000894</name>
</gene>
<keyword evidence="8 15" id="KW-0963">Cytoplasm</keyword>
<keyword evidence="13 15" id="KW-0368">Histidine biosynthesis</keyword>
<dbReference type="GO" id="GO:0005737">
    <property type="term" value="C:cytoplasm"/>
    <property type="evidence" value="ECO:0007669"/>
    <property type="project" value="UniProtKB-SubCell"/>
</dbReference>
<dbReference type="AlphaFoldDB" id="A0A841HII8"/>
<evidence type="ECO:0000256" key="14">
    <source>
        <dbReference type="ARBA" id="ARBA00023268"/>
    </source>
</evidence>
<dbReference type="InterPro" id="IPR002496">
    <property type="entry name" value="PRib_AMP_CycHydrolase_dom"/>
</dbReference>
<evidence type="ECO:0000256" key="7">
    <source>
        <dbReference type="ARBA" id="ARBA00008299"/>
    </source>
</evidence>
<evidence type="ECO:0000256" key="13">
    <source>
        <dbReference type="ARBA" id="ARBA00023102"/>
    </source>
</evidence>
<protein>
    <recommendedName>
        <fullName evidence="15">Histidine biosynthesis bifunctional protein HisIE</fullName>
    </recommendedName>
    <domain>
        <recommendedName>
            <fullName evidence="15">Phosphoribosyl-AMP cyclohydrolase</fullName>
            <shortName evidence="15">PRA-CH</shortName>
            <ecNumber evidence="15">3.5.4.19</ecNumber>
        </recommendedName>
    </domain>
    <domain>
        <recommendedName>
            <fullName evidence="15">Phosphoribosyl-ATP pyrophosphatase</fullName>
            <shortName evidence="15">PRA-PH</shortName>
            <ecNumber evidence="15">3.6.1.31</ecNumber>
        </recommendedName>
    </domain>
</protein>
<evidence type="ECO:0000256" key="3">
    <source>
        <dbReference type="ARBA" id="ARBA00004496"/>
    </source>
</evidence>
<dbReference type="CDD" id="cd11534">
    <property type="entry name" value="NTP-PPase_HisIE_like"/>
    <property type="match status" value="1"/>
</dbReference>
<proteinExistence type="inferred from homology"/>
<dbReference type="Pfam" id="PF01503">
    <property type="entry name" value="PRA-PH"/>
    <property type="match status" value="1"/>
</dbReference>
<keyword evidence="18" id="KW-1185">Reference proteome</keyword>
<dbReference type="EMBL" id="JACHHZ010000001">
    <property type="protein sequence ID" value="MBB6092048.1"/>
    <property type="molecule type" value="Genomic_DNA"/>
</dbReference>
<dbReference type="Gene3D" id="3.10.20.810">
    <property type="entry name" value="Phosphoribosyl-AMP cyclohydrolase"/>
    <property type="match status" value="1"/>
</dbReference>
<dbReference type="UniPathway" id="UPA00031">
    <property type="reaction ID" value="UER00007"/>
</dbReference>
<comment type="pathway">
    <text evidence="4 15">Amino-acid biosynthesis; L-histidine biosynthesis; L-histidine from 5-phospho-alpha-D-ribose 1-diphosphate: step 3/9.</text>
</comment>
<feature type="domain" description="Phosphoribosyl-AMP cyclohydrolase" evidence="16">
    <location>
        <begin position="32"/>
        <end position="104"/>
    </location>
</feature>
<evidence type="ECO:0000256" key="1">
    <source>
        <dbReference type="ARBA" id="ARBA00000024"/>
    </source>
</evidence>
<keyword evidence="12 15" id="KW-0067">ATP-binding</keyword>
<dbReference type="NCBIfam" id="NF002747">
    <property type="entry name" value="PRK02759.1"/>
    <property type="match status" value="1"/>
</dbReference>
<evidence type="ECO:0000256" key="10">
    <source>
        <dbReference type="ARBA" id="ARBA00022741"/>
    </source>
</evidence>
<dbReference type="GO" id="GO:0004635">
    <property type="term" value="F:phosphoribosyl-AMP cyclohydrolase activity"/>
    <property type="evidence" value="ECO:0007669"/>
    <property type="project" value="UniProtKB-UniRule"/>
</dbReference>
<dbReference type="FunFam" id="1.10.287.1080:FF:000002">
    <property type="entry name" value="Histidine biosynthesis bifunctional protein HisIE"/>
    <property type="match status" value="1"/>
</dbReference>
<dbReference type="Pfam" id="PF01502">
    <property type="entry name" value="PRA-CH"/>
    <property type="match status" value="1"/>
</dbReference>
<comment type="similarity">
    <text evidence="7 15">In the N-terminal section; belongs to the PRA-CH family.</text>
</comment>
<dbReference type="GO" id="GO:0004636">
    <property type="term" value="F:phosphoribosyl-ATP diphosphatase activity"/>
    <property type="evidence" value="ECO:0007669"/>
    <property type="project" value="UniProtKB-UniRule"/>
</dbReference>
<evidence type="ECO:0000256" key="2">
    <source>
        <dbReference type="ARBA" id="ARBA00001460"/>
    </source>
</evidence>
<comment type="subcellular location">
    <subcellularLocation>
        <location evidence="3 15">Cytoplasm</location>
    </subcellularLocation>
</comment>
<evidence type="ECO:0000256" key="15">
    <source>
        <dbReference type="HAMAP-Rule" id="MF_01019"/>
    </source>
</evidence>
<comment type="pathway">
    <text evidence="5 15">Amino-acid biosynthesis; L-histidine biosynthesis; L-histidine from 5-phospho-alpha-D-ribose 1-diphosphate: step 2/9.</text>
</comment>
<evidence type="ECO:0000313" key="18">
    <source>
        <dbReference type="Proteomes" id="UP000588068"/>
    </source>
</evidence>
<keyword evidence="11 15" id="KW-0378">Hydrolase</keyword>
<evidence type="ECO:0000256" key="4">
    <source>
        <dbReference type="ARBA" id="ARBA00005169"/>
    </source>
</evidence>
<dbReference type="HAMAP" id="MF_01019">
    <property type="entry name" value="HisIE"/>
    <property type="match status" value="1"/>
</dbReference>
<dbReference type="SUPFAM" id="SSF101386">
    <property type="entry name" value="all-alpha NTP pyrophosphatases"/>
    <property type="match status" value="1"/>
</dbReference>
<dbReference type="PANTHER" id="PTHR42945:SF9">
    <property type="entry name" value="HISTIDINE BIOSYNTHESIS BIFUNCTIONAL PROTEIN HISIE"/>
    <property type="match status" value="1"/>
</dbReference>
<dbReference type="NCBIfam" id="NF000768">
    <property type="entry name" value="PRK00051.1"/>
    <property type="match status" value="1"/>
</dbReference>
<comment type="caution">
    <text evidence="17">The sequence shown here is derived from an EMBL/GenBank/DDBJ whole genome shotgun (WGS) entry which is preliminary data.</text>
</comment>
<dbReference type="FunFam" id="3.10.20.810:FF:000001">
    <property type="entry name" value="Histidine biosynthesis bifunctional protein HisIE"/>
    <property type="match status" value="1"/>
</dbReference>
<dbReference type="SUPFAM" id="SSF141734">
    <property type="entry name" value="HisI-like"/>
    <property type="match status" value="1"/>
</dbReference>
<dbReference type="NCBIfam" id="TIGR03188">
    <property type="entry name" value="histidine_hisI"/>
    <property type="match status" value="1"/>
</dbReference>
<evidence type="ECO:0000256" key="5">
    <source>
        <dbReference type="ARBA" id="ARBA00005204"/>
    </source>
</evidence>
<dbReference type="InterPro" id="IPR023019">
    <property type="entry name" value="His_synth_HisIE"/>
</dbReference>
<dbReference type="EC" id="3.6.1.31" evidence="15"/>
<evidence type="ECO:0000256" key="8">
    <source>
        <dbReference type="ARBA" id="ARBA00022490"/>
    </source>
</evidence>
<dbReference type="EC" id="3.5.4.19" evidence="15"/>
<feature type="region of interest" description="Phosphoribosyl-ATP pyrophosphohydrolase" evidence="15">
    <location>
        <begin position="118"/>
        <end position="209"/>
    </location>
</feature>
<dbReference type="RefSeq" id="WP_184329805.1">
    <property type="nucleotide sequence ID" value="NZ_JACHHZ010000001.1"/>
</dbReference>
<keyword evidence="9 15" id="KW-0028">Amino-acid biosynthesis</keyword>
<reference evidence="17 18" key="1">
    <citation type="submission" date="2020-08" db="EMBL/GenBank/DDBJ databases">
        <title>Genomic Encyclopedia of Type Strains, Phase IV (KMG-IV): sequencing the most valuable type-strain genomes for metagenomic binning, comparative biology and taxonomic classification.</title>
        <authorList>
            <person name="Goeker M."/>
        </authorList>
    </citation>
    <scope>NUCLEOTIDE SEQUENCE [LARGE SCALE GENOMIC DNA]</scope>
    <source>
        <strain evidence="17 18">DSM 26723</strain>
    </source>
</reference>
<keyword evidence="10 15" id="KW-0547">Nucleotide-binding</keyword>
<dbReference type="Gene3D" id="1.10.287.1080">
    <property type="entry name" value="MazG-like"/>
    <property type="match status" value="1"/>
</dbReference>
<comment type="catalytic activity">
    <reaction evidence="2 15">
        <text>1-(5-phospho-beta-D-ribosyl)-ATP + H2O = 1-(5-phospho-beta-D-ribosyl)-5'-AMP + diphosphate + H(+)</text>
        <dbReference type="Rhea" id="RHEA:22828"/>
        <dbReference type="ChEBI" id="CHEBI:15377"/>
        <dbReference type="ChEBI" id="CHEBI:15378"/>
        <dbReference type="ChEBI" id="CHEBI:33019"/>
        <dbReference type="ChEBI" id="CHEBI:59457"/>
        <dbReference type="ChEBI" id="CHEBI:73183"/>
        <dbReference type="EC" id="3.6.1.31"/>
    </reaction>
</comment>
<evidence type="ECO:0000256" key="6">
    <source>
        <dbReference type="ARBA" id="ARBA00007731"/>
    </source>
</evidence>
<sequence length="209" mass="22727">MNLAQIRTLDWEKGDGLLPAIVQDCATGQVLMLGFMNAEALRTTLESGRVTFFSRSKNRLWTKGETSGHFLSVVAVAEDCDKDSLLITARPEGPTCHNGTDSCFGDDIRSEAAGLSFLARLESVLAQRIADRPEGSYTARLWSEGTTRIAQKVGEEGVEVALAAVTQADERLVSESADLIFHLALLLKNRGLSLATVVAELEQRHRAKP</sequence>
<dbReference type="Proteomes" id="UP000588068">
    <property type="component" value="Unassembled WGS sequence"/>
</dbReference>
<evidence type="ECO:0000259" key="16">
    <source>
        <dbReference type="Pfam" id="PF01502"/>
    </source>
</evidence>
<name>A0A841HII8_9GAMM</name>
<organism evidence="17 18">
    <name type="scientific">Povalibacter uvarum</name>
    <dbReference type="NCBI Taxonomy" id="732238"/>
    <lineage>
        <taxon>Bacteria</taxon>
        <taxon>Pseudomonadati</taxon>
        <taxon>Pseudomonadota</taxon>
        <taxon>Gammaproteobacteria</taxon>
        <taxon>Steroidobacterales</taxon>
        <taxon>Steroidobacteraceae</taxon>
        <taxon>Povalibacter</taxon>
    </lineage>
</organism>
<comment type="similarity">
    <text evidence="6 15">In the C-terminal section; belongs to the PRA-PH family.</text>
</comment>